<dbReference type="PROSITE" id="PS01045">
    <property type="entry name" value="SQUALEN_PHYTOEN_SYN_2"/>
    <property type="match status" value="1"/>
</dbReference>
<name>A0A5C7FJ37_9BACT</name>
<sequence>MEHMLSLYQEVCRECASLITRRYSTSFSLGIRVFDKALRAPIYGIYGFVRFADEIVDTFHSKDKATLLARFRNDTYLAIEEGISLNPVLQAFQEVANEYNIGRDLIDPFLDSMAMDLEFSTYHDDLYETYIYGSAEVVGLMCLKVFLKGNEAEYERLRPMACALGSAFQKINFLRDIKSDYEERGRVYFPGVDYNKFDQATKLEIEADIKKDFDYAYEGIKQLPVTARLGVYLAYVYYTKLFQKIKRSPARQVAQERIRVNDGRKVYLLATSAVRARFGML</sequence>
<keyword evidence="1" id="KW-0808">Transferase</keyword>
<dbReference type="AlphaFoldDB" id="A0A5C7FJ37"/>
<dbReference type="GO" id="GO:0016117">
    <property type="term" value="P:carotenoid biosynthetic process"/>
    <property type="evidence" value="ECO:0007669"/>
    <property type="project" value="UniProtKB-ARBA"/>
</dbReference>
<dbReference type="Proteomes" id="UP000321907">
    <property type="component" value="Unassembled WGS sequence"/>
</dbReference>
<dbReference type="InterPro" id="IPR019845">
    <property type="entry name" value="Squalene/phytoene_synthase_CS"/>
</dbReference>
<dbReference type="GO" id="GO:0051996">
    <property type="term" value="F:squalene synthase [NAD(P)H] activity"/>
    <property type="evidence" value="ECO:0007669"/>
    <property type="project" value="InterPro"/>
</dbReference>
<dbReference type="EMBL" id="VOXD01000010">
    <property type="protein sequence ID" value="TXF89903.1"/>
    <property type="molecule type" value="Genomic_DNA"/>
</dbReference>
<protein>
    <submittedName>
        <fullName evidence="2">Phytoene/squalene synthase family protein</fullName>
    </submittedName>
</protein>
<dbReference type="InterPro" id="IPR008949">
    <property type="entry name" value="Isoprenoid_synthase_dom_sf"/>
</dbReference>
<proteinExistence type="predicted"/>
<dbReference type="InterPro" id="IPR044843">
    <property type="entry name" value="Trans_IPPS_bact-type"/>
</dbReference>
<gene>
    <name evidence="2" type="ORF">FUA23_08055</name>
</gene>
<dbReference type="SFLD" id="SFLDS00005">
    <property type="entry name" value="Isoprenoid_Synthase_Type_I"/>
    <property type="match status" value="1"/>
</dbReference>
<accession>A0A5C7FJ37</accession>
<keyword evidence="3" id="KW-1185">Reference proteome</keyword>
<dbReference type="SFLD" id="SFLDG01018">
    <property type="entry name" value="Squalene/Phytoene_Synthase_Lik"/>
    <property type="match status" value="1"/>
</dbReference>
<dbReference type="Pfam" id="PF00494">
    <property type="entry name" value="SQS_PSY"/>
    <property type="match status" value="1"/>
</dbReference>
<dbReference type="CDD" id="cd00683">
    <property type="entry name" value="Trans_IPPS_HH"/>
    <property type="match status" value="1"/>
</dbReference>
<reference evidence="2 3" key="1">
    <citation type="submission" date="2019-08" db="EMBL/GenBank/DDBJ databases">
        <title>Lewinella sp. strain SSH13 Genome sequencing and assembly.</title>
        <authorList>
            <person name="Kim I."/>
        </authorList>
    </citation>
    <scope>NUCLEOTIDE SEQUENCE [LARGE SCALE GENOMIC DNA]</scope>
    <source>
        <strain evidence="2 3">SSH13</strain>
    </source>
</reference>
<evidence type="ECO:0000313" key="3">
    <source>
        <dbReference type="Proteomes" id="UP000321907"/>
    </source>
</evidence>
<dbReference type="PANTHER" id="PTHR31480">
    <property type="entry name" value="BIFUNCTIONAL LYCOPENE CYCLASE/PHYTOENE SYNTHASE"/>
    <property type="match status" value="1"/>
</dbReference>
<organism evidence="2 3">
    <name type="scientific">Neolewinella aurantiaca</name>
    <dbReference type="NCBI Taxonomy" id="2602767"/>
    <lineage>
        <taxon>Bacteria</taxon>
        <taxon>Pseudomonadati</taxon>
        <taxon>Bacteroidota</taxon>
        <taxon>Saprospiria</taxon>
        <taxon>Saprospirales</taxon>
        <taxon>Lewinellaceae</taxon>
        <taxon>Neolewinella</taxon>
    </lineage>
</organism>
<dbReference type="InterPro" id="IPR033904">
    <property type="entry name" value="Trans_IPPS_HH"/>
</dbReference>
<evidence type="ECO:0000313" key="2">
    <source>
        <dbReference type="EMBL" id="TXF89903.1"/>
    </source>
</evidence>
<dbReference type="Gene3D" id="1.10.600.10">
    <property type="entry name" value="Farnesyl Diphosphate Synthase"/>
    <property type="match status" value="1"/>
</dbReference>
<dbReference type="InterPro" id="IPR002060">
    <property type="entry name" value="Squ/phyt_synthse"/>
</dbReference>
<dbReference type="GO" id="GO:0004311">
    <property type="term" value="F:geranylgeranyl diphosphate synthase activity"/>
    <property type="evidence" value="ECO:0007669"/>
    <property type="project" value="InterPro"/>
</dbReference>
<dbReference type="OrthoDB" id="9787280at2"/>
<dbReference type="SFLD" id="SFLDG01212">
    <property type="entry name" value="Phytoene_synthase_like"/>
    <property type="match status" value="1"/>
</dbReference>
<evidence type="ECO:0000256" key="1">
    <source>
        <dbReference type="ARBA" id="ARBA00022679"/>
    </source>
</evidence>
<comment type="caution">
    <text evidence="2">The sequence shown here is derived from an EMBL/GenBank/DDBJ whole genome shotgun (WGS) entry which is preliminary data.</text>
</comment>
<dbReference type="SUPFAM" id="SSF48576">
    <property type="entry name" value="Terpenoid synthases"/>
    <property type="match status" value="1"/>
</dbReference>